<dbReference type="OrthoDB" id="10307880at2759"/>
<protein>
    <submittedName>
        <fullName evidence="2">Uncharacterized protein</fullName>
    </submittedName>
</protein>
<organism evidence="3">
    <name type="scientific">Perkinsus marinus (strain ATCC 50983 / TXsc)</name>
    <dbReference type="NCBI Taxonomy" id="423536"/>
    <lineage>
        <taxon>Eukaryota</taxon>
        <taxon>Sar</taxon>
        <taxon>Alveolata</taxon>
        <taxon>Perkinsozoa</taxon>
        <taxon>Perkinsea</taxon>
        <taxon>Perkinsida</taxon>
        <taxon>Perkinsidae</taxon>
        <taxon>Perkinsus</taxon>
    </lineage>
</organism>
<keyword evidence="3" id="KW-1185">Reference proteome</keyword>
<evidence type="ECO:0000313" key="3">
    <source>
        <dbReference type="Proteomes" id="UP000007800"/>
    </source>
</evidence>
<dbReference type="EMBL" id="GG677534">
    <property type="protein sequence ID" value="EER10366.1"/>
    <property type="molecule type" value="Genomic_DNA"/>
</dbReference>
<feature type="region of interest" description="Disordered" evidence="1">
    <location>
        <begin position="92"/>
        <end position="205"/>
    </location>
</feature>
<dbReference type="OMA" id="WKWAGRI"/>
<sequence length="450" mass="49299">MMEIAQYHAARVRERSRTERFRRKTLVAKAADTPLTAGILPCSTMKLTVPLEPKLHTAARALGTGYAPRSETPKDVVDQADGLAVAAERFSSRLREASNPRWSGKPTVPISPKLAHMRSRSRPMGTVSRTRQTAAPAAGSLHNSSRGAETSAASTDGRDHEGDNGPRPVESLAVETVSFSSRLRESSGTRWTGRPTIPSSPRFSRAKAWRHPGLNQSAVQFERFTRHPLGPGTPSHSQDTPRVGTTLREEAERFTKKLRENVASWKWAGRITVPKSPNLSHNRGGSRVNTTFCMADSRAFNSSGLETSFKARPAPSSTRRPHAVPLGPLRASTKPKSPNLRTRIRSEIAPSRIGDDAENDRHKFIARPVPRRILAEVQFTVDLGPEKVTVPQGPEFNTQKRSLERSMQKSFISSDESAVSSAKYNDISSIPVTGDEDATTTSELSTSHPL</sequence>
<gene>
    <name evidence="2" type="ORF">Pmar_PMAR007774</name>
</gene>
<accession>C5KYT8</accession>
<evidence type="ECO:0000256" key="1">
    <source>
        <dbReference type="SAM" id="MobiDB-lite"/>
    </source>
</evidence>
<dbReference type="AlphaFoldDB" id="C5KYT8"/>
<feature type="compositionally biased region" description="Polar residues" evidence="1">
    <location>
        <begin position="141"/>
        <end position="154"/>
    </location>
</feature>
<dbReference type="GeneID" id="9038122"/>
<feature type="region of interest" description="Disordered" evidence="1">
    <location>
        <begin position="306"/>
        <end position="341"/>
    </location>
</feature>
<feature type="region of interest" description="Disordered" evidence="1">
    <location>
        <begin position="390"/>
        <end position="450"/>
    </location>
</feature>
<feature type="compositionally biased region" description="Polar residues" evidence="1">
    <location>
        <begin position="408"/>
        <end position="431"/>
    </location>
</feature>
<evidence type="ECO:0000313" key="2">
    <source>
        <dbReference type="EMBL" id="EER10366.1"/>
    </source>
</evidence>
<dbReference type="RefSeq" id="XP_002778571.1">
    <property type="nucleotide sequence ID" value="XM_002778525.1"/>
</dbReference>
<reference evidence="2 3" key="1">
    <citation type="submission" date="2008-07" db="EMBL/GenBank/DDBJ databases">
        <authorList>
            <person name="El-Sayed N."/>
            <person name="Caler E."/>
            <person name="Inman J."/>
            <person name="Amedeo P."/>
            <person name="Hass B."/>
            <person name="Wortman J."/>
        </authorList>
    </citation>
    <scope>NUCLEOTIDE SEQUENCE [LARGE SCALE GENOMIC DNA]</scope>
    <source>
        <strain evidence="3">ATCC 50983 / TXsc</strain>
    </source>
</reference>
<dbReference type="InParanoid" id="C5KYT8"/>
<name>C5KYT8_PERM5</name>
<proteinExistence type="predicted"/>
<dbReference type="Proteomes" id="UP000007800">
    <property type="component" value="Unassembled WGS sequence"/>
</dbReference>
<feature type="compositionally biased region" description="Polar residues" evidence="1">
    <location>
        <begin position="439"/>
        <end position="450"/>
    </location>
</feature>